<dbReference type="EMBL" id="BAABME010002302">
    <property type="protein sequence ID" value="GAA0154019.1"/>
    <property type="molecule type" value="Genomic_DNA"/>
</dbReference>
<evidence type="ECO:0000313" key="3">
    <source>
        <dbReference type="EMBL" id="GAA0154019.1"/>
    </source>
</evidence>
<keyword evidence="1" id="KW-0175">Coiled coil</keyword>
<sequence length="376" mass="41777">MSGGSNQEIPSTSAQEEVVPPRPDSPIMVMEPDTLAFFRLYTTVGCGSGGGEPAYDEDLGGNPLDSGVIYAEPLSVHPPSSSATESSQARSTPLVPQYAKTAQGGRTANKPGDIPIVIRYSLPVDFSEEDLDNFRQYFSIPSFLEMHLPLEWKRPAPSEARPPLFSKRHKSIARKLPHSEILDLTVDRTSSNVPDKESLDESTSQHPSTSDSLPDEGSDSAPRAKATFLENYLDLPYTLPGSIQINESSTLWKKSDAFRASVPSWLDVVATLAIKEKKEATSQAISEIKKHDALEAWFNLLKGEHFDLTQKLERLQLVHNQTTKKVSELEDKVKSVQHALPQQVQRAIFEYQRSAEFRLEAGNYEDFIVANFEDFI</sequence>
<feature type="coiled-coil region" evidence="1">
    <location>
        <begin position="312"/>
        <end position="339"/>
    </location>
</feature>
<reference evidence="3 4" key="1">
    <citation type="submission" date="2024-01" db="EMBL/GenBank/DDBJ databases">
        <title>The complete chloroplast genome sequence of Lithospermum erythrorhizon: insights into the phylogenetic relationship among Boraginaceae species and the maternal lineages of purple gromwells.</title>
        <authorList>
            <person name="Okada T."/>
            <person name="Watanabe K."/>
        </authorList>
    </citation>
    <scope>NUCLEOTIDE SEQUENCE [LARGE SCALE GENOMIC DNA]</scope>
</reference>
<evidence type="ECO:0000256" key="2">
    <source>
        <dbReference type="SAM" id="MobiDB-lite"/>
    </source>
</evidence>
<evidence type="ECO:0000313" key="4">
    <source>
        <dbReference type="Proteomes" id="UP001454036"/>
    </source>
</evidence>
<feature type="compositionally biased region" description="Low complexity" evidence="2">
    <location>
        <begin position="75"/>
        <end position="92"/>
    </location>
</feature>
<gene>
    <name evidence="3" type="ORF">LIER_12121</name>
</gene>
<evidence type="ECO:0000256" key="1">
    <source>
        <dbReference type="SAM" id="Coils"/>
    </source>
</evidence>
<feature type="region of interest" description="Disordered" evidence="2">
    <location>
        <begin position="1"/>
        <end position="27"/>
    </location>
</feature>
<feature type="region of interest" description="Disordered" evidence="2">
    <location>
        <begin position="183"/>
        <end position="221"/>
    </location>
</feature>
<keyword evidence="4" id="KW-1185">Reference proteome</keyword>
<feature type="compositionally biased region" description="Polar residues" evidence="2">
    <location>
        <begin position="201"/>
        <end position="212"/>
    </location>
</feature>
<name>A0AAV3PQK7_LITER</name>
<feature type="region of interest" description="Disordered" evidence="2">
    <location>
        <begin position="73"/>
        <end position="112"/>
    </location>
</feature>
<comment type="caution">
    <text evidence="3">The sequence shown here is derived from an EMBL/GenBank/DDBJ whole genome shotgun (WGS) entry which is preliminary data.</text>
</comment>
<feature type="compositionally biased region" description="Polar residues" evidence="2">
    <location>
        <begin position="1"/>
        <end position="15"/>
    </location>
</feature>
<accession>A0AAV3PQK7</accession>
<dbReference type="Proteomes" id="UP001454036">
    <property type="component" value="Unassembled WGS sequence"/>
</dbReference>
<proteinExistence type="predicted"/>
<dbReference type="AlphaFoldDB" id="A0AAV3PQK7"/>
<organism evidence="3 4">
    <name type="scientific">Lithospermum erythrorhizon</name>
    <name type="common">Purple gromwell</name>
    <name type="synonym">Lithospermum officinale var. erythrorhizon</name>
    <dbReference type="NCBI Taxonomy" id="34254"/>
    <lineage>
        <taxon>Eukaryota</taxon>
        <taxon>Viridiplantae</taxon>
        <taxon>Streptophyta</taxon>
        <taxon>Embryophyta</taxon>
        <taxon>Tracheophyta</taxon>
        <taxon>Spermatophyta</taxon>
        <taxon>Magnoliopsida</taxon>
        <taxon>eudicotyledons</taxon>
        <taxon>Gunneridae</taxon>
        <taxon>Pentapetalae</taxon>
        <taxon>asterids</taxon>
        <taxon>lamiids</taxon>
        <taxon>Boraginales</taxon>
        <taxon>Boraginaceae</taxon>
        <taxon>Boraginoideae</taxon>
        <taxon>Lithospermeae</taxon>
        <taxon>Lithospermum</taxon>
    </lineage>
</organism>
<protein>
    <submittedName>
        <fullName evidence="3">Uncharacterized protein</fullName>
    </submittedName>
</protein>